<evidence type="ECO:0000313" key="1">
    <source>
        <dbReference type="EMBL" id="KAL3657832.1"/>
    </source>
</evidence>
<sequence length="57" mass="5741">MDLVAILHVNLVNAGRDPEEDAGGSGRLATVVLALELILDAGRAADRGGAGCVAERA</sequence>
<keyword evidence="2" id="KW-1185">Reference proteome</keyword>
<comment type="caution">
    <text evidence="1">The sequence shown here is derived from an EMBL/GenBank/DDBJ whole genome shotgun (WGS) entry which is preliminary data.</text>
</comment>
<name>A0ABD3EVV4_9STRA</name>
<protein>
    <submittedName>
        <fullName evidence="1">Uncharacterized protein</fullName>
    </submittedName>
</protein>
<evidence type="ECO:0000313" key="2">
    <source>
        <dbReference type="Proteomes" id="UP001632037"/>
    </source>
</evidence>
<dbReference type="EMBL" id="JBIMZQ010000060">
    <property type="protein sequence ID" value="KAL3657832.1"/>
    <property type="molecule type" value="Genomic_DNA"/>
</dbReference>
<proteinExistence type="predicted"/>
<reference evidence="1 2" key="1">
    <citation type="submission" date="2024-09" db="EMBL/GenBank/DDBJ databases">
        <title>Genome sequencing and assembly of Phytophthora oleae, isolate VK10A, causative agent of rot of olive drupes.</title>
        <authorList>
            <person name="Conti Taguali S."/>
            <person name="Riolo M."/>
            <person name="La Spada F."/>
            <person name="Cacciola S.O."/>
            <person name="Dionisio G."/>
        </authorList>
    </citation>
    <scope>NUCLEOTIDE SEQUENCE [LARGE SCALE GENOMIC DNA]</scope>
    <source>
        <strain evidence="1 2">VK10A</strain>
    </source>
</reference>
<dbReference type="Proteomes" id="UP001632037">
    <property type="component" value="Unassembled WGS sequence"/>
</dbReference>
<dbReference type="AlphaFoldDB" id="A0ABD3EVV4"/>
<gene>
    <name evidence="1" type="ORF">V7S43_017211</name>
</gene>
<organism evidence="1 2">
    <name type="scientific">Phytophthora oleae</name>
    <dbReference type="NCBI Taxonomy" id="2107226"/>
    <lineage>
        <taxon>Eukaryota</taxon>
        <taxon>Sar</taxon>
        <taxon>Stramenopiles</taxon>
        <taxon>Oomycota</taxon>
        <taxon>Peronosporomycetes</taxon>
        <taxon>Peronosporales</taxon>
        <taxon>Peronosporaceae</taxon>
        <taxon>Phytophthora</taxon>
    </lineage>
</organism>
<accession>A0ABD3EVV4</accession>